<feature type="compositionally biased region" description="Basic and acidic residues" evidence="6">
    <location>
        <begin position="254"/>
        <end position="275"/>
    </location>
</feature>
<proteinExistence type="inferred from homology"/>
<dbReference type="InterPro" id="IPR020056">
    <property type="entry name" value="Rbsml_bL25/Gln-tRNA_synth_N"/>
</dbReference>
<dbReference type="InterPro" id="IPR029751">
    <property type="entry name" value="Ribosomal_L25_dom"/>
</dbReference>
<dbReference type="SUPFAM" id="SSF50715">
    <property type="entry name" value="Ribosomal protein L25-like"/>
    <property type="match status" value="1"/>
</dbReference>
<protein>
    <recommendedName>
        <fullName evidence="5">Large ribosomal subunit protein bL25</fullName>
    </recommendedName>
    <alternativeName>
        <fullName evidence="5">General stress protein CTC</fullName>
    </alternativeName>
</protein>
<keyword evidence="2 5" id="KW-0694">RNA-binding</keyword>
<dbReference type="InterPro" id="IPR011035">
    <property type="entry name" value="Ribosomal_bL25/Gln-tRNA_synth"/>
</dbReference>
<evidence type="ECO:0000256" key="4">
    <source>
        <dbReference type="ARBA" id="ARBA00023274"/>
    </source>
</evidence>
<dbReference type="Gene3D" id="2.170.120.20">
    <property type="entry name" value="Ribosomal protein L25, beta domain"/>
    <property type="match status" value="1"/>
</dbReference>
<dbReference type="InterPro" id="IPR001021">
    <property type="entry name" value="Ribosomal_bL25_long"/>
</dbReference>
<dbReference type="GO" id="GO:0022625">
    <property type="term" value="C:cytosolic large ribosomal subunit"/>
    <property type="evidence" value="ECO:0007669"/>
    <property type="project" value="TreeGrafter"/>
</dbReference>
<feature type="compositionally biased region" description="Basic and acidic residues" evidence="6">
    <location>
        <begin position="228"/>
        <end position="247"/>
    </location>
</feature>
<comment type="function">
    <text evidence="5">This is one of the proteins that binds to the 5S RNA in the ribosome where it forms part of the central protuberance.</text>
</comment>
<dbReference type="Pfam" id="PF14693">
    <property type="entry name" value="Ribosomal_TL5_C"/>
    <property type="match status" value="1"/>
</dbReference>
<dbReference type="CDD" id="cd00495">
    <property type="entry name" value="Ribosomal_L25_TL5_CTC"/>
    <property type="match status" value="1"/>
</dbReference>
<feature type="compositionally biased region" description="Low complexity" evidence="6">
    <location>
        <begin position="209"/>
        <end position="219"/>
    </location>
</feature>
<dbReference type="Proteomes" id="UP000229816">
    <property type="component" value="Unassembled WGS sequence"/>
</dbReference>
<dbReference type="GO" id="GO:0008097">
    <property type="term" value="F:5S rRNA binding"/>
    <property type="evidence" value="ECO:0007669"/>
    <property type="project" value="InterPro"/>
</dbReference>
<name>A0A2M8ET40_9BACT</name>
<evidence type="ECO:0000313" key="9">
    <source>
        <dbReference type="EMBL" id="PJC28285.1"/>
    </source>
</evidence>
<keyword evidence="3 5" id="KW-0689">Ribosomal protein</keyword>
<dbReference type="Pfam" id="PF01386">
    <property type="entry name" value="Ribosomal_L25p"/>
    <property type="match status" value="1"/>
</dbReference>
<dbReference type="InterPro" id="IPR020930">
    <property type="entry name" value="Ribosomal_uL5_bac-type"/>
</dbReference>
<organism evidence="9 10">
    <name type="scientific">Candidatus Shapirobacteria bacterium CG_4_9_14_0_2_um_filter_39_11</name>
    <dbReference type="NCBI Taxonomy" id="1974478"/>
    <lineage>
        <taxon>Bacteria</taxon>
        <taxon>Candidatus Shapironibacteriota</taxon>
    </lineage>
</organism>
<feature type="domain" description="Large ribosomal subunit protein bL25 beta" evidence="8">
    <location>
        <begin position="104"/>
        <end position="188"/>
    </location>
</feature>
<evidence type="ECO:0000256" key="2">
    <source>
        <dbReference type="ARBA" id="ARBA00022884"/>
    </source>
</evidence>
<comment type="similarity">
    <text evidence="5">Belongs to the bacterial ribosomal protein bL25 family. CTC subfamily.</text>
</comment>
<evidence type="ECO:0000256" key="3">
    <source>
        <dbReference type="ARBA" id="ARBA00022980"/>
    </source>
</evidence>
<dbReference type="InterPro" id="IPR037121">
    <property type="entry name" value="Ribosomal_bL25_C"/>
</dbReference>
<dbReference type="GO" id="GO:0006412">
    <property type="term" value="P:translation"/>
    <property type="evidence" value="ECO:0007669"/>
    <property type="project" value="UniProtKB-UniRule"/>
</dbReference>
<keyword evidence="1 5" id="KW-0699">rRNA-binding</keyword>
<dbReference type="NCBIfam" id="TIGR00731">
    <property type="entry name" value="bL25_bact_ctc"/>
    <property type="match status" value="1"/>
</dbReference>
<dbReference type="EMBL" id="PFSF01000021">
    <property type="protein sequence ID" value="PJC28285.1"/>
    <property type="molecule type" value="Genomic_DNA"/>
</dbReference>
<dbReference type="InterPro" id="IPR020057">
    <property type="entry name" value="Ribosomal_bL25_b-dom"/>
</dbReference>
<accession>A0A2M8ET40</accession>
<keyword evidence="4 5" id="KW-0687">Ribonucleoprotein</keyword>
<dbReference type="Gene3D" id="2.40.240.10">
    <property type="entry name" value="Ribosomal Protein L25, Chain P"/>
    <property type="match status" value="1"/>
</dbReference>
<evidence type="ECO:0000256" key="5">
    <source>
        <dbReference type="HAMAP-Rule" id="MF_01334"/>
    </source>
</evidence>
<evidence type="ECO:0000313" key="10">
    <source>
        <dbReference type="Proteomes" id="UP000229816"/>
    </source>
</evidence>
<dbReference type="PANTHER" id="PTHR33284:SF1">
    <property type="entry name" value="RIBOSOMAL PROTEIN L25_GLN-TRNA SYNTHETASE, ANTI-CODON-BINDING DOMAIN-CONTAINING PROTEIN"/>
    <property type="match status" value="1"/>
</dbReference>
<gene>
    <name evidence="5" type="primary">rplY</name>
    <name evidence="5" type="synonym">ctc</name>
    <name evidence="9" type="ORF">CO054_00970</name>
</gene>
<dbReference type="PANTHER" id="PTHR33284">
    <property type="entry name" value="RIBOSOMAL PROTEIN L25/GLN-TRNA SYNTHETASE, ANTI-CODON-BINDING DOMAIN-CONTAINING PROTEIN"/>
    <property type="match status" value="1"/>
</dbReference>
<evidence type="ECO:0000259" key="8">
    <source>
        <dbReference type="Pfam" id="PF14693"/>
    </source>
</evidence>
<feature type="region of interest" description="Disordered" evidence="6">
    <location>
        <begin position="191"/>
        <end position="275"/>
    </location>
</feature>
<evidence type="ECO:0000256" key="1">
    <source>
        <dbReference type="ARBA" id="ARBA00022730"/>
    </source>
</evidence>
<comment type="subunit">
    <text evidence="5">Part of the 50S ribosomal subunit; part of the 5S rRNA/L5/L18/L25 subcomplex. Contacts the 5S rRNA. Binds to the 5S rRNA independently of L5 and L18.</text>
</comment>
<evidence type="ECO:0000259" key="7">
    <source>
        <dbReference type="Pfam" id="PF01386"/>
    </source>
</evidence>
<feature type="domain" description="Large ribosomal subunit protein bL25 L25" evidence="7">
    <location>
        <begin position="9"/>
        <end position="96"/>
    </location>
</feature>
<evidence type="ECO:0000256" key="6">
    <source>
        <dbReference type="SAM" id="MobiDB-lite"/>
    </source>
</evidence>
<dbReference type="GO" id="GO:0003735">
    <property type="term" value="F:structural constituent of ribosome"/>
    <property type="evidence" value="ECO:0007669"/>
    <property type="project" value="InterPro"/>
</dbReference>
<sequence length="275" mass="29978">MAKKELPKLALEKRKVTGRKVKILRREGILPANIYGKDIKSLAVQLDLKSFLPTYKEAGETGLVELKIAGETKTRPVLIHNVQVNPIDSQPVHADFYQVDLKKKVITKVPIELVSEAPAVTQKIGILIQPLNEIEVEALPTELPDKFEVDISSLKEIDNAVTVADLKVPEGVKILTSQKEILAKIEPPAKEEVVAPSPVEEVPAEEVPAEAGPTEEAAPTLEGAPPVEKGKPEEARPARPARPEPSRGKPSRGKPAEGIHPEPVEEKVEKKEKGK</sequence>
<dbReference type="AlphaFoldDB" id="A0A2M8ET40"/>
<comment type="caution">
    <text evidence="9">The sequence shown here is derived from an EMBL/GenBank/DDBJ whole genome shotgun (WGS) entry which is preliminary data.</text>
</comment>
<dbReference type="HAMAP" id="MF_01334">
    <property type="entry name" value="Ribosomal_bL25_CTC"/>
    <property type="match status" value="1"/>
</dbReference>
<reference evidence="10" key="1">
    <citation type="submission" date="2017-09" db="EMBL/GenBank/DDBJ databases">
        <title>Depth-based differentiation of microbial function through sediment-hosted aquifers and enrichment of novel symbionts in the deep terrestrial subsurface.</title>
        <authorList>
            <person name="Probst A.J."/>
            <person name="Ladd B."/>
            <person name="Jarett J.K."/>
            <person name="Geller-Mcgrath D.E."/>
            <person name="Sieber C.M.K."/>
            <person name="Emerson J.B."/>
            <person name="Anantharaman K."/>
            <person name="Thomas B.C."/>
            <person name="Malmstrom R."/>
            <person name="Stieglmeier M."/>
            <person name="Klingl A."/>
            <person name="Woyke T."/>
            <person name="Ryan C.M."/>
            <person name="Banfield J.F."/>
        </authorList>
    </citation>
    <scope>NUCLEOTIDE SEQUENCE [LARGE SCALE GENOMIC DNA]</scope>
</reference>